<sequence>MNKNKPGRNRLFRMWLVVCTLAVTSVAFSQSVTAQSTFEQAVSEKDIRLNMTTSADEVVIKEQLDIELELLSLYPFAEDMVLPYVDIQDAVVVTDSKPISSSTRTIEGQKWYSQKTQLHVFPTTAKTFSLPELAVDASIESTGGEKSAGRVTAASAVEFSVTEIGGSGDNSRLVVGSNASLSVTTDRELDKELYVGDAVTFTYKLEVSGSNTIVLPEINIEPIKGTENYLKPPVKENVLNPLSKTNTAVLKQSVTVIVQEKGAYTLPEIRIPWWDTKNKQLETLSVSEQTMIAGNKGVIASLTNVDVQNLATKTIEWLTVNKATLPIVIVLLSILVWANKKVTLFSDFTLKRKKRAWLASQRKLFLSHIERKQYINAIQVAYLIVGSKSQSATDVSRHLNADSEAIWKKLQSAAFDGGKTSTLSTAEASTLIEHLLSPKQRASEPFTFDLNLNGQK</sequence>
<keyword evidence="1" id="KW-0732">Signal</keyword>
<organism evidence="2 3">
    <name type="scientific">Vibrio ulleungensis</name>
    <dbReference type="NCBI Taxonomy" id="2807619"/>
    <lineage>
        <taxon>Bacteria</taxon>
        <taxon>Pseudomonadati</taxon>
        <taxon>Pseudomonadota</taxon>
        <taxon>Gammaproteobacteria</taxon>
        <taxon>Vibrionales</taxon>
        <taxon>Vibrionaceae</taxon>
        <taxon>Vibrio</taxon>
    </lineage>
</organism>
<dbReference type="RefSeq" id="WP_205156801.1">
    <property type="nucleotide sequence ID" value="NZ_JAFEUM010000001.1"/>
</dbReference>
<proteinExistence type="predicted"/>
<accession>A0ABS2HC58</accession>
<evidence type="ECO:0000256" key="1">
    <source>
        <dbReference type="SAM" id="SignalP"/>
    </source>
</evidence>
<dbReference type="InterPro" id="IPR025738">
    <property type="entry name" value="BatD"/>
</dbReference>
<dbReference type="PANTHER" id="PTHR40940">
    <property type="entry name" value="PROTEIN BATD-RELATED"/>
    <property type="match status" value="1"/>
</dbReference>
<name>A0ABS2HC58_9VIBR</name>
<protein>
    <submittedName>
        <fullName evidence="2">BatD family protein</fullName>
    </submittedName>
</protein>
<dbReference type="EMBL" id="JAFEUM010000001">
    <property type="protein sequence ID" value="MBM7035178.1"/>
    <property type="molecule type" value="Genomic_DNA"/>
</dbReference>
<reference evidence="2 3" key="1">
    <citation type="submission" date="2021-02" db="EMBL/GenBank/DDBJ databases">
        <authorList>
            <person name="Park J.-S."/>
        </authorList>
    </citation>
    <scope>NUCLEOTIDE SEQUENCE [LARGE SCALE GENOMIC DNA]</scope>
    <source>
        <strain evidence="2 3">188UL20-2</strain>
    </source>
</reference>
<dbReference type="Proteomes" id="UP000809621">
    <property type="component" value="Unassembled WGS sequence"/>
</dbReference>
<evidence type="ECO:0000313" key="2">
    <source>
        <dbReference type="EMBL" id="MBM7035178.1"/>
    </source>
</evidence>
<gene>
    <name evidence="2" type="ORF">JQC93_02060</name>
</gene>
<comment type="caution">
    <text evidence="2">The sequence shown here is derived from an EMBL/GenBank/DDBJ whole genome shotgun (WGS) entry which is preliminary data.</text>
</comment>
<feature type="signal peptide" evidence="1">
    <location>
        <begin position="1"/>
        <end position="34"/>
    </location>
</feature>
<dbReference type="PANTHER" id="PTHR40940:SF1">
    <property type="entry name" value="PROTEIN BATD"/>
    <property type="match status" value="1"/>
</dbReference>
<feature type="chain" id="PRO_5046777487" evidence="1">
    <location>
        <begin position="35"/>
        <end position="456"/>
    </location>
</feature>
<evidence type="ECO:0000313" key="3">
    <source>
        <dbReference type="Proteomes" id="UP000809621"/>
    </source>
</evidence>
<keyword evidence="3" id="KW-1185">Reference proteome</keyword>